<feature type="domain" description="HTH tetR-type" evidence="6">
    <location>
        <begin position="26"/>
        <end position="86"/>
    </location>
</feature>
<evidence type="ECO:0000313" key="7">
    <source>
        <dbReference type="EMBL" id="MFD1522347.1"/>
    </source>
</evidence>
<dbReference type="InterPro" id="IPR023772">
    <property type="entry name" value="DNA-bd_HTH_TetR-type_CS"/>
</dbReference>
<dbReference type="Pfam" id="PF17932">
    <property type="entry name" value="TetR_C_24"/>
    <property type="match status" value="1"/>
</dbReference>
<dbReference type="PROSITE" id="PS01081">
    <property type="entry name" value="HTH_TETR_1"/>
    <property type="match status" value="1"/>
</dbReference>
<dbReference type="SUPFAM" id="SSF48498">
    <property type="entry name" value="Tetracyclin repressor-like, C-terminal domain"/>
    <property type="match status" value="1"/>
</dbReference>
<evidence type="ECO:0000256" key="4">
    <source>
        <dbReference type="PROSITE-ProRule" id="PRU00335"/>
    </source>
</evidence>
<keyword evidence="8" id="KW-1185">Reference proteome</keyword>
<dbReference type="InterPro" id="IPR041490">
    <property type="entry name" value="KstR2_TetR_C"/>
</dbReference>
<dbReference type="SUPFAM" id="SSF46689">
    <property type="entry name" value="Homeodomain-like"/>
    <property type="match status" value="1"/>
</dbReference>
<dbReference type="PROSITE" id="PS50977">
    <property type="entry name" value="HTH_TETR_2"/>
    <property type="match status" value="1"/>
</dbReference>
<proteinExistence type="predicted"/>
<feature type="DNA-binding region" description="H-T-H motif" evidence="4">
    <location>
        <begin position="49"/>
        <end position="68"/>
    </location>
</feature>
<dbReference type="Gene3D" id="1.10.357.10">
    <property type="entry name" value="Tetracycline Repressor, domain 2"/>
    <property type="match status" value="1"/>
</dbReference>
<dbReference type="PANTHER" id="PTHR30055">
    <property type="entry name" value="HTH-TYPE TRANSCRIPTIONAL REGULATOR RUTR"/>
    <property type="match status" value="1"/>
</dbReference>
<organism evidence="7 8">
    <name type="scientific">Pseudonocardia yunnanensis</name>
    <dbReference type="NCBI Taxonomy" id="58107"/>
    <lineage>
        <taxon>Bacteria</taxon>
        <taxon>Bacillati</taxon>
        <taxon>Actinomycetota</taxon>
        <taxon>Actinomycetes</taxon>
        <taxon>Pseudonocardiales</taxon>
        <taxon>Pseudonocardiaceae</taxon>
        <taxon>Pseudonocardia</taxon>
    </lineage>
</organism>
<evidence type="ECO:0000256" key="1">
    <source>
        <dbReference type="ARBA" id="ARBA00023015"/>
    </source>
</evidence>
<dbReference type="InterPro" id="IPR050109">
    <property type="entry name" value="HTH-type_TetR-like_transc_reg"/>
</dbReference>
<evidence type="ECO:0000313" key="8">
    <source>
        <dbReference type="Proteomes" id="UP001597114"/>
    </source>
</evidence>
<evidence type="ECO:0000259" key="6">
    <source>
        <dbReference type="PROSITE" id="PS50977"/>
    </source>
</evidence>
<accession>A0ABW4F619</accession>
<dbReference type="Pfam" id="PF00440">
    <property type="entry name" value="TetR_N"/>
    <property type="match status" value="1"/>
</dbReference>
<dbReference type="PANTHER" id="PTHR30055:SF234">
    <property type="entry name" value="HTH-TYPE TRANSCRIPTIONAL REGULATOR BETI"/>
    <property type="match status" value="1"/>
</dbReference>
<dbReference type="PRINTS" id="PR00455">
    <property type="entry name" value="HTHTETR"/>
</dbReference>
<comment type="caution">
    <text evidence="7">The sequence shown here is derived from an EMBL/GenBank/DDBJ whole genome shotgun (WGS) entry which is preliminary data.</text>
</comment>
<dbReference type="InterPro" id="IPR009057">
    <property type="entry name" value="Homeodomain-like_sf"/>
</dbReference>
<dbReference type="EMBL" id="JBHUCO010000045">
    <property type="protein sequence ID" value="MFD1522347.1"/>
    <property type="molecule type" value="Genomic_DNA"/>
</dbReference>
<evidence type="ECO:0000256" key="2">
    <source>
        <dbReference type="ARBA" id="ARBA00023125"/>
    </source>
</evidence>
<feature type="region of interest" description="Disordered" evidence="5">
    <location>
        <begin position="1"/>
        <end position="25"/>
    </location>
</feature>
<sequence>MSKPPPDGPTRVAQTDGADSTASQQTQRRAEILDAAARVFTELGFAAASVDAISRDLGATKGLIYHHFSSKSELFVAVNRTAMEMLRAALLRPGLEELAPPDKLFSMAMAHALLMMEQLPYLRVAGQGFESVLSGRTTAVERATLAEVITLRDSNEAIYIDVLSEGLADGSFRNIAPRQAVKPLLGALNWTSRWYTPRPGETRADREALARQIATFVVRGVVQIGSFWAPS</sequence>
<reference evidence="8" key="1">
    <citation type="journal article" date="2019" name="Int. J. Syst. Evol. Microbiol.">
        <title>The Global Catalogue of Microorganisms (GCM) 10K type strain sequencing project: providing services to taxonomists for standard genome sequencing and annotation.</title>
        <authorList>
            <consortium name="The Broad Institute Genomics Platform"/>
            <consortium name="The Broad Institute Genome Sequencing Center for Infectious Disease"/>
            <person name="Wu L."/>
            <person name="Ma J."/>
        </authorList>
    </citation>
    <scope>NUCLEOTIDE SEQUENCE [LARGE SCALE GENOMIC DNA]</scope>
    <source>
        <strain evidence="8">CCM 7043</strain>
    </source>
</reference>
<evidence type="ECO:0000256" key="5">
    <source>
        <dbReference type="SAM" id="MobiDB-lite"/>
    </source>
</evidence>
<keyword evidence="3" id="KW-0804">Transcription</keyword>
<name>A0ABW4F619_9PSEU</name>
<protein>
    <submittedName>
        <fullName evidence="7">TetR/AcrR family transcriptional regulator</fullName>
    </submittedName>
</protein>
<dbReference type="Proteomes" id="UP001597114">
    <property type="component" value="Unassembled WGS sequence"/>
</dbReference>
<dbReference type="Gene3D" id="1.10.10.60">
    <property type="entry name" value="Homeodomain-like"/>
    <property type="match status" value="1"/>
</dbReference>
<gene>
    <name evidence="7" type="ORF">ACFSJD_32955</name>
</gene>
<evidence type="ECO:0000256" key="3">
    <source>
        <dbReference type="ARBA" id="ARBA00023163"/>
    </source>
</evidence>
<keyword evidence="2 4" id="KW-0238">DNA-binding</keyword>
<dbReference type="RefSeq" id="WP_344723711.1">
    <property type="nucleotide sequence ID" value="NZ_BAAAUS010000023.1"/>
</dbReference>
<dbReference type="InterPro" id="IPR001647">
    <property type="entry name" value="HTH_TetR"/>
</dbReference>
<keyword evidence="1" id="KW-0805">Transcription regulation</keyword>
<dbReference type="InterPro" id="IPR036271">
    <property type="entry name" value="Tet_transcr_reg_TetR-rel_C_sf"/>
</dbReference>